<dbReference type="AlphaFoldDB" id="F8FJ36"/>
<dbReference type="RefSeq" id="WP_013913915.1">
    <property type="nucleotide sequence ID" value="NC_015690.1"/>
</dbReference>
<reference evidence="2 3" key="2">
    <citation type="journal article" date="2013" name="Genome Announc.">
        <title>Genome Sequence of Growth-Improving Paenibacillus mucilaginosus Strain KNP414.</title>
        <authorList>
            <person name="Lu J.J."/>
            <person name="Wang J.F."/>
            <person name="Hu X.F."/>
        </authorList>
    </citation>
    <scope>NUCLEOTIDE SEQUENCE [LARGE SCALE GENOMIC DNA]</scope>
    <source>
        <strain evidence="2 3">KNP414</strain>
    </source>
</reference>
<sequence length="137" mass="15983">MSLNVENCNRCGKIYVKNNFGVCPACIKEIELQYEKCLKYLRENKGSSMQELSEATEVPMKQIMKFIRDGRISIKNNPNMTYECDACGNSIREGNLCDSCRNRLMKDTSDLHAQEERKRLYQEQHKATFQSKDKNDR</sequence>
<dbReference type="Proteomes" id="UP000006620">
    <property type="component" value="Chromosome"/>
</dbReference>
<reference evidence="3" key="1">
    <citation type="submission" date="2011-06" db="EMBL/GenBank/DDBJ databases">
        <title>Complete genome sequence of Paenibacillus mucilaginosus KNP414.</title>
        <authorList>
            <person name="Wang J."/>
            <person name="Hu S."/>
            <person name="Hu X."/>
            <person name="Zhang B."/>
            <person name="Dong D."/>
            <person name="Zhang S."/>
            <person name="Zhao K."/>
            <person name="Wu D."/>
        </authorList>
    </citation>
    <scope>NUCLEOTIDE SEQUENCE [LARGE SCALE GENOMIC DNA]</scope>
    <source>
        <strain evidence="3">KNP414</strain>
    </source>
</reference>
<dbReference type="EMBL" id="CP002869">
    <property type="protein sequence ID" value="AEI38749.1"/>
    <property type="molecule type" value="Genomic_DNA"/>
</dbReference>
<keyword evidence="2" id="KW-0282">Flagellum</keyword>
<evidence type="ECO:0000313" key="2">
    <source>
        <dbReference type="EMBL" id="AEI38749.1"/>
    </source>
</evidence>
<name>F8FJ36_PAEMK</name>
<gene>
    <name evidence="2" type="ordered locus">KNP414_00098</name>
</gene>
<evidence type="ECO:0000313" key="3">
    <source>
        <dbReference type="Proteomes" id="UP000006620"/>
    </source>
</evidence>
<keyword evidence="2" id="KW-0966">Cell projection</keyword>
<proteinExistence type="predicted"/>
<evidence type="ECO:0000256" key="1">
    <source>
        <dbReference type="SAM" id="MobiDB-lite"/>
    </source>
</evidence>
<dbReference type="PATRIC" id="fig|1036673.3.peg.91"/>
<feature type="region of interest" description="Disordered" evidence="1">
    <location>
        <begin position="115"/>
        <end position="137"/>
    </location>
</feature>
<accession>F8FJ36</accession>
<organism evidence="2 3">
    <name type="scientific">Paenibacillus mucilaginosus (strain KNP414)</name>
    <dbReference type="NCBI Taxonomy" id="1036673"/>
    <lineage>
        <taxon>Bacteria</taxon>
        <taxon>Bacillati</taxon>
        <taxon>Bacillota</taxon>
        <taxon>Bacilli</taxon>
        <taxon>Bacillales</taxon>
        <taxon>Paenibacillaceae</taxon>
        <taxon>Paenibacillus</taxon>
    </lineage>
</organism>
<keyword evidence="2" id="KW-0969">Cilium</keyword>
<dbReference type="KEGG" id="pms:KNP414_00098"/>
<dbReference type="HOGENOM" id="CLU_137779_1_0_9"/>
<protein>
    <submittedName>
        <fullName evidence="2">Flagellar protein</fullName>
    </submittedName>
</protein>